<dbReference type="InterPro" id="IPR036412">
    <property type="entry name" value="HAD-like_sf"/>
</dbReference>
<comment type="catalytic activity">
    <reaction evidence="12 13">
        <text>ATP + H2O = ADP + phosphate + H(+)</text>
        <dbReference type="Rhea" id="RHEA:13065"/>
        <dbReference type="ChEBI" id="CHEBI:15377"/>
        <dbReference type="ChEBI" id="CHEBI:15378"/>
        <dbReference type="ChEBI" id="CHEBI:30616"/>
        <dbReference type="ChEBI" id="CHEBI:43474"/>
        <dbReference type="ChEBI" id="CHEBI:456216"/>
    </reaction>
</comment>
<feature type="transmembrane region" description="Helical" evidence="13">
    <location>
        <begin position="1057"/>
        <end position="1074"/>
    </location>
</feature>
<dbReference type="InterPro" id="IPR044492">
    <property type="entry name" value="P_typ_ATPase_HD_dom"/>
</dbReference>
<dbReference type="Proteomes" id="UP001234178">
    <property type="component" value="Unassembled WGS sequence"/>
</dbReference>
<feature type="domain" description="Cation-transporting P-type ATPase N-terminal" evidence="16">
    <location>
        <begin position="135"/>
        <end position="186"/>
    </location>
</feature>
<dbReference type="PRINTS" id="PR00121">
    <property type="entry name" value="NAKATPASE"/>
</dbReference>
<dbReference type="InterPro" id="IPR018303">
    <property type="entry name" value="ATPase_P-typ_P_site"/>
</dbReference>
<dbReference type="PROSITE" id="PS00154">
    <property type="entry name" value="ATPASE_E1_E2"/>
    <property type="match status" value="1"/>
</dbReference>
<dbReference type="InterPro" id="IPR001757">
    <property type="entry name" value="P_typ_ATPase"/>
</dbReference>
<dbReference type="InterPro" id="IPR008250">
    <property type="entry name" value="ATPase_P-typ_transduc_dom_A_sf"/>
</dbReference>
<organism evidence="18 19">
    <name type="scientific">Daphnia magna</name>
    <dbReference type="NCBI Taxonomy" id="35525"/>
    <lineage>
        <taxon>Eukaryota</taxon>
        <taxon>Metazoa</taxon>
        <taxon>Ecdysozoa</taxon>
        <taxon>Arthropoda</taxon>
        <taxon>Crustacea</taxon>
        <taxon>Branchiopoda</taxon>
        <taxon>Diplostraca</taxon>
        <taxon>Cladocera</taxon>
        <taxon>Anomopoda</taxon>
        <taxon>Daphniidae</taxon>
        <taxon>Daphnia</taxon>
    </lineage>
</organism>
<evidence type="ECO:0000259" key="15">
    <source>
        <dbReference type="Pfam" id="PF00122"/>
    </source>
</evidence>
<dbReference type="InterPro" id="IPR023298">
    <property type="entry name" value="ATPase_P-typ_TM_dom_sf"/>
</dbReference>
<evidence type="ECO:0000256" key="13">
    <source>
        <dbReference type="RuleBase" id="RU362082"/>
    </source>
</evidence>
<dbReference type="SFLD" id="SFLDF00027">
    <property type="entry name" value="p-type_atpase"/>
    <property type="match status" value="1"/>
</dbReference>
<accession>A0ABQ9Z7W0</accession>
<evidence type="ECO:0000256" key="10">
    <source>
        <dbReference type="ARBA" id="ARBA00022989"/>
    </source>
</evidence>
<comment type="caution">
    <text evidence="18">The sequence shown here is derived from an EMBL/GenBank/DDBJ whole genome shotgun (WGS) entry which is preliminary data.</text>
</comment>
<protein>
    <recommendedName>
        <fullName evidence="13">Cation-transporting ATPase</fullName>
        <ecNumber evidence="13">7.2.2.-</ecNumber>
    </recommendedName>
</protein>
<dbReference type="NCBIfam" id="TIGR01494">
    <property type="entry name" value="ATPase_P-type"/>
    <property type="match status" value="1"/>
</dbReference>
<reference evidence="18 19" key="1">
    <citation type="journal article" date="2023" name="Nucleic Acids Res.">
        <title>The hologenome of Daphnia magna reveals possible DNA methylation and microbiome-mediated evolution of the host genome.</title>
        <authorList>
            <person name="Chaturvedi A."/>
            <person name="Li X."/>
            <person name="Dhandapani V."/>
            <person name="Marshall H."/>
            <person name="Kissane S."/>
            <person name="Cuenca-Cambronero M."/>
            <person name="Asole G."/>
            <person name="Calvet F."/>
            <person name="Ruiz-Romero M."/>
            <person name="Marangio P."/>
            <person name="Guigo R."/>
            <person name="Rago D."/>
            <person name="Mirbahai L."/>
            <person name="Eastwood N."/>
            <person name="Colbourne J.K."/>
            <person name="Zhou J."/>
            <person name="Mallon E."/>
            <person name="Orsini L."/>
        </authorList>
    </citation>
    <scope>NUCLEOTIDE SEQUENCE [LARGE SCALE GENOMIC DNA]</scope>
    <source>
        <strain evidence="18">LRV0_1</strain>
    </source>
</reference>
<feature type="transmembrane region" description="Helical" evidence="13">
    <location>
        <begin position="193"/>
        <end position="212"/>
    </location>
</feature>
<feature type="transmembrane region" description="Helical" evidence="13">
    <location>
        <begin position="31"/>
        <end position="51"/>
    </location>
</feature>
<evidence type="ECO:0000256" key="5">
    <source>
        <dbReference type="ARBA" id="ARBA00022723"/>
    </source>
</evidence>
<dbReference type="Gene3D" id="3.40.1110.10">
    <property type="entry name" value="Calcium-transporting ATPase, cytoplasmic domain N"/>
    <property type="match status" value="1"/>
</dbReference>
<dbReference type="SUPFAM" id="SSF56784">
    <property type="entry name" value="HAD-like"/>
    <property type="match status" value="1"/>
</dbReference>
<dbReference type="InterPro" id="IPR059000">
    <property type="entry name" value="ATPase_P-type_domA"/>
</dbReference>
<evidence type="ECO:0000256" key="1">
    <source>
        <dbReference type="ARBA" id="ARBA00004141"/>
    </source>
</evidence>
<proteinExistence type="inferred from homology"/>
<dbReference type="EMBL" id="JAOYFB010000002">
    <property type="protein sequence ID" value="KAK4008984.1"/>
    <property type="molecule type" value="Genomic_DNA"/>
</dbReference>
<keyword evidence="8 13" id="KW-0460">Magnesium</keyword>
<dbReference type="PANTHER" id="PTHR45630:SF8">
    <property type="entry name" value="CATION-TRANSPORTING ATPASE"/>
    <property type="match status" value="1"/>
</dbReference>
<keyword evidence="5 13" id="KW-0479">Metal-binding</keyword>
<evidence type="ECO:0000256" key="14">
    <source>
        <dbReference type="SAM" id="MobiDB-lite"/>
    </source>
</evidence>
<gene>
    <name evidence="18" type="ORF">OUZ56_014101</name>
</gene>
<keyword evidence="9 13" id="KW-1278">Translocase</keyword>
<feature type="domain" description="P-type ATPase A" evidence="15">
    <location>
        <begin position="230"/>
        <end position="349"/>
    </location>
</feature>
<feature type="transmembrane region" description="Helical" evidence="13">
    <location>
        <begin position="873"/>
        <end position="894"/>
    </location>
</feature>
<dbReference type="Pfam" id="PF12409">
    <property type="entry name" value="P5-ATPase"/>
    <property type="match status" value="1"/>
</dbReference>
<dbReference type="SFLD" id="SFLDG00002">
    <property type="entry name" value="C1.7:_P-type_atpase_like"/>
    <property type="match status" value="1"/>
</dbReference>
<evidence type="ECO:0000256" key="4">
    <source>
        <dbReference type="ARBA" id="ARBA00022692"/>
    </source>
</evidence>
<dbReference type="SFLD" id="SFLDS00003">
    <property type="entry name" value="Haloacid_Dehalogenase"/>
    <property type="match status" value="1"/>
</dbReference>
<keyword evidence="11 13" id="KW-0472">Membrane</keyword>
<dbReference type="NCBIfam" id="TIGR01657">
    <property type="entry name" value="P-ATPase-V"/>
    <property type="match status" value="1"/>
</dbReference>
<keyword evidence="7 13" id="KW-0067">ATP-binding</keyword>
<evidence type="ECO:0000256" key="7">
    <source>
        <dbReference type="ARBA" id="ARBA00022840"/>
    </source>
</evidence>
<keyword evidence="6 13" id="KW-0547">Nucleotide-binding</keyword>
<evidence type="ECO:0000256" key="9">
    <source>
        <dbReference type="ARBA" id="ARBA00022967"/>
    </source>
</evidence>
<evidence type="ECO:0000256" key="12">
    <source>
        <dbReference type="ARBA" id="ARBA00049360"/>
    </source>
</evidence>
<feature type="transmembrane region" description="Helical" evidence="13">
    <location>
        <begin position="167"/>
        <end position="187"/>
    </location>
</feature>
<feature type="region of interest" description="Disordered" evidence="14">
    <location>
        <begin position="1131"/>
        <end position="1193"/>
    </location>
</feature>
<evidence type="ECO:0000259" key="17">
    <source>
        <dbReference type="Pfam" id="PF12409"/>
    </source>
</evidence>
<dbReference type="Gene3D" id="1.20.1110.10">
    <property type="entry name" value="Calcium-transporting ATPase, transmembrane domain"/>
    <property type="match status" value="1"/>
</dbReference>
<feature type="transmembrane region" description="Helical" evidence="13">
    <location>
        <begin position="359"/>
        <end position="383"/>
    </location>
</feature>
<comment type="similarity">
    <text evidence="2 13">Belongs to the cation transport ATPase (P-type) (TC 3.A.3) family. Type V subfamily.</text>
</comment>
<dbReference type="Pfam" id="PF13246">
    <property type="entry name" value="Cation_ATPase"/>
    <property type="match status" value="1"/>
</dbReference>
<evidence type="ECO:0000256" key="3">
    <source>
        <dbReference type="ARBA" id="ARBA00022553"/>
    </source>
</evidence>
<keyword evidence="3" id="KW-0597">Phosphoprotein</keyword>
<dbReference type="PRINTS" id="PR00119">
    <property type="entry name" value="CATATPASE"/>
</dbReference>
<feature type="domain" description="P5B-type ATPase N-terminal" evidence="17">
    <location>
        <begin position="17"/>
        <end position="90"/>
    </location>
</feature>
<dbReference type="Gene3D" id="3.40.50.1000">
    <property type="entry name" value="HAD superfamily/HAD-like"/>
    <property type="match status" value="1"/>
</dbReference>
<evidence type="ECO:0000256" key="6">
    <source>
        <dbReference type="ARBA" id="ARBA00022741"/>
    </source>
</evidence>
<dbReference type="InterPro" id="IPR006544">
    <property type="entry name" value="P-type_TPase_V"/>
</dbReference>
<sequence length="1337" mass="151213">MGQSDSLPVKINEDGTDQLEVKGYQVHRGRCALACLAVLLTFGLLLILLVWRKDIKMWMFYKECPLQHASKILVKDSFGVFFEEDAQEERCGPILQPKTRFFVNKRVKYVWDIETLEFTRLQCYDANIECLSFHENPDGLNMQDVNERQQKYGANFIRITMRPVYHLILKEISNPFYLFQFYTIVVWMAQAYYDYSCLVLATTMIAVGSSVYERRKHMVALKKKVHVAGSAIVIRDGTEKRILTQQLVPGDILCINPLDDQVPFHCDAVLVEGTCSVDESMLTGESYPITKMPVPRDHETFEYEVHKRHILFNGTQLLQGRPEGNNVFLKAVVIRTGFMTSKGELIRAILFPKPIHFRFYADLIQVAILFLVFGLGGMIYSAYTWIRNGGNTKEIILHSLDIVTFVVPPMLPAALTATTAFAQRRLRDKKIFCLSAKHISLSGGVDVACFDKTGTLTETDIDLAGAIPIQEGEFRKPVPQLSTLPETHPLLQAAATCHTLIKVNDQMNGYSIDRKMFDATKWNFVNGPPGVNSAYGVETPFLVSSPLWNEKRESSFSPTVEYGLLKRFPFESAVKRMTVIAQRKGNKHYNVFIKGAPEIIAELCDPVTVPSNYYAVLKHYTIQGYRVIALAVKTLNPHFTWSHIQQMTRDEVEANPELIGLLVMRNQLKKETIPAIRILHEAHIRTVMVTGDNLQTAVTVAKDCDMIDRVQRVIQVEATIVPASIHGAQHLQVLYNDPLATPEFIAGTMKKMQDVHNGNYCFAMDGQSFELLRIHDAALLDKCIHRGKVFARMAPEHKQHLIEALQKIGRQVAMVGDGCNDCSALRTADAGISLSMADASVAAPFTSQETNISCVAPLICEGRTTLDAAFGTFQFAIGICFIFFVGVLMLYSISTTPSDFQYFIWDFGIAIVPFFTIGYASPPKYLHPRRPLRHLWAFLPLFSFFTFLAWQTIVLLIGWFYCHAQPWFEPYVFEPGKHPPNPSYEETTLFNLMSIGSIVAAFVFAPSPPYSRSSFSNKIFMIWAFGATILLLCVMFITNDGFVYWMNFKTPPHPEYTVVILVLGLAGGLFSFCWEKYLIRGWIYQWVWPRLNRLRPARHTYQKIEKELKSKPDWPKLGGKDISKDLEQEALQVEPPSPNEKGASDSVSGEDQIPSSSPGRNSLRDLVGRGKTTFRTFQGSRRGGYTINGPKLEQDYPHESIPLKVPVTNVEVSPSVSRSPLPKTTDEEYEYEFHPRPPSIPDEFLSAQSSPVQVLAIRPFEDEEHEVTPPPFEIDVEQRSPLSRRGQGVFQLVDEKNAEQPDSDVQLLAYRVSRRPSDLSPSQQRRHLNGHGPHPAE</sequence>
<feature type="transmembrane region" description="Helical" evidence="13">
    <location>
        <begin position="934"/>
        <end position="961"/>
    </location>
</feature>
<evidence type="ECO:0000256" key="11">
    <source>
        <dbReference type="ARBA" id="ARBA00023136"/>
    </source>
</evidence>
<dbReference type="PANTHER" id="PTHR45630">
    <property type="entry name" value="CATION-TRANSPORTING ATPASE-RELATED"/>
    <property type="match status" value="1"/>
</dbReference>
<feature type="transmembrane region" description="Helical" evidence="13">
    <location>
        <begin position="395"/>
        <end position="422"/>
    </location>
</feature>
<dbReference type="InterPro" id="IPR004014">
    <property type="entry name" value="ATPase_P-typ_cation-transptr_N"/>
</dbReference>
<feature type="compositionally biased region" description="Polar residues" evidence="14">
    <location>
        <begin position="1145"/>
        <end position="1160"/>
    </location>
</feature>
<evidence type="ECO:0000256" key="8">
    <source>
        <dbReference type="ARBA" id="ARBA00022842"/>
    </source>
</evidence>
<feature type="transmembrane region" description="Helical" evidence="13">
    <location>
        <begin position="989"/>
        <end position="1007"/>
    </location>
</feature>
<dbReference type="InterPro" id="IPR047819">
    <property type="entry name" value="P5A-ATPase_N"/>
</dbReference>
<feature type="region of interest" description="Disordered" evidence="14">
    <location>
        <begin position="1262"/>
        <end position="1337"/>
    </location>
</feature>
<dbReference type="InterPro" id="IPR023214">
    <property type="entry name" value="HAD_sf"/>
</dbReference>
<feature type="transmembrane region" description="Helical" evidence="13">
    <location>
        <begin position="900"/>
        <end position="922"/>
    </location>
</feature>
<evidence type="ECO:0000256" key="2">
    <source>
        <dbReference type="ARBA" id="ARBA00006000"/>
    </source>
</evidence>
<dbReference type="InterPro" id="IPR023299">
    <property type="entry name" value="ATPase_P-typ_cyto_dom_N"/>
</dbReference>
<dbReference type="Gene3D" id="2.70.150.10">
    <property type="entry name" value="Calcium-transporting ATPase, cytoplasmic transduction domain A"/>
    <property type="match status" value="1"/>
</dbReference>
<dbReference type="Pfam" id="PF00122">
    <property type="entry name" value="E1-E2_ATPase"/>
    <property type="match status" value="1"/>
</dbReference>
<keyword evidence="4 13" id="KW-0812">Transmembrane</keyword>
<evidence type="ECO:0000313" key="18">
    <source>
        <dbReference type="EMBL" id="KAK4008984.1"/>
    </source>
</evidence>
<keyword evidence="10 13" id="KW-1133">Transmembrane helix</keyword>
<feature type="transmembrane region" description="Helical" evidence="13">
    <location>
        <begin position="1019"/>
        <end position="1037"/>
    </location>
</feature>
<keyword evidence="19" id="KW-1185">Reference proteome</keyword>
<dbReference type="SUPFAM" id="SSF81653">
    <property type="entry name" value="Calcium ATPase, transduction domain A"/>
    <property type="match status" value="1"/>
</dbReference>
<dbReference type="EC" id="7.2.2.-" evidence="13"/>
<evidence type="ECO:0000259" key="16">
    <source>
        <dbReference type="Pfam" id="PF00690"/>
    </source>
</evidence>
<dbReference type="SUPFAM" id="SSF81665">
    <property type="entry name" value="Calcium ATPase, transmembrane domain M"/>
    <property type="match status" value="1"/>
</dbReference>
<comment type="subcellular location">
    <subcellularLocation>
        <location evidence="1 13">Membrane</location>
        <topology evidence="1 13">Multi-pass membrane protein</topology>
    </subcellularLocation>
</comment>
<evidence type="ECO:0000313" key="19">
    <source>
        <dbReference type="Proteomes" id="UP001234178"/>
    </source>
</evidence>
<dbReference type="Pfam" id="PF00690">
    <property type="entry name" value="Cation_ATPase_N"/>
    <property type="match status" value="1"/>
</dbReference>
<name>A0ABQ9Z7W0_9CRUS</name>
<feature type="region of interest" description="Disordered" evidence="14">
    <location>
        <begin position="1213"/>
        <end position="1244"/>
    </location>
</feature>